<dbReference type="EMBL" id="CM016554">
    <property type="protein sequence ID" value="TKW28103.1"/>
    <property type="molecule type" value="Genomic_DNA"/>
</dbReference>
<feature type="region of interest" description="Disordered" evidence="1">
    <location>
        <begin position="38"/>
        <end position="75"/>
    </location>
</feature>
<accession>A0A4U6VJ16</accession>
<evidence type="ECO:0000313" key="2">
    <source>
        <dbReference type="EMBL" id="TKW28103.1"/>
    </source>
</evidence>
<organism evidence="2 3">
    <name type="scientific">Setaria viridis</name>
    <name type="common">Green bristlegrass</name>
    <name type="synonym">Setaria italica subsp. viridis</name>
    <dbReference type="NCBI Taxonomy" id="4556"/>
    <lineage>
        <taxon>Eukaryota</taxon>
        <taxon>Viridiplantae</taxon>
        <taxon>Streptophyta</taxon>
        <taxon>Embryophyta</taxon>
        <taxon>Tracheophyta</taxon>
        <taxon>Spermatophyta</taxon>
        <taxon>Magnoliopsida</taxon>
        <taxon>Liliopsida</taxon>
        <taxon>Poales</taxon>
        <taxon>Poaceae</taxon>
        <taxon>PACMAD clade</taxon>
        <taxon>Panicoideae</taxon>
        <taxon>Panicodae</taxon>
        <taxon>Paniceae</taxon>
        <taxon>Cenchrinae</taxon>
        <taxon>Setaria</taxon>
    </lineage>
</organism>
<dbReference type="Gramene" id="TKW28103">
    <property type="protein sequence ID" value="TKW28103"/>
    <property type="gene ID" value="SEVIR_3G303200v2"/>
</dbReference>
<dbReference type="PANTHER" id="PTHR34278:SF1">
    <property type="entry name" value="PROTEIN THI031, PUTATIVE-RELATED"/>
    <property type="match status" value="1"/>
</dbReference>
<dbReference type="OMA" id="GGNSWHE"/>
<dbReference type="AlphaFoldDB" id="A0A4U6VJ16"/>
<keyword evidence="3" id="KW-1185">Reference proteome</keyword>
<name>A0A4U6VJ16_SETVI</name>
<dbReference type="PANTHER" id="PTHR34278">
    <property type="entry name" value="PROTEIN THI031, PUTATIVE-RELATED"/>
    <property type="match status" value="1"/>
</dbReference>
<feature type="compositionally biased region" description="Acidic residues" evidence="1">
    <location>
        <begin position="185"/>
        <end position="203"/>
    </location>
</feature>
<evidence type="ECO:0000313" key="3">
    <source>
        <dbReference type="Proteomes" id="UP000298652"/>
    </source>
</evidence>
<evidence type="ECO:0000256" key="1">
    <source>
        <dbReference type="SAM" id="MobiDB-lite"/>
    </source>
</evidence>
<protein>
    <submittedName>
        <fullName evidence="2">Uncharacterized protein</fullName>
    </submittedName>
</protein>
<reference evidence="2" key="1">
    <citation type="submission" date="2019-03" db="EMBL/GenBank/DDBJ databases">
        <title>WGS assembly of Setaria viridis.</title>
        <authorList>
            <person name="Huang P."/>
            <person name="Jenkins J."/>
            <person name="Grimwood J."/>
            <person name="Barry K."/>
            <person name="Healey A."/>
            <person name="Mamidi S."/>
            <person name="Sreedasyam A."/>
            <person name="Shu S."/>
            <person name="Feldman M."/>
            <person name="Wu J."/>
            <person name="Yu Y."/>
            <person name="Chen C."/>
            <person name="Johnson J."/>
            <person name="Rokhsar D."/>
            <person name="Baxter I."/>
            <person name="Schmutz J."/>
            <person name="Brutnell T."/>
            <person name="Kellogg E."/>
        </authorList>
    </citation>
    <scope>NUCLEOTIDE SEQUENCE [LARGE SCALE GENOMIC DNA]</scope>
</reference>
<feature type="region of interest" description="Disordered" evidence="1">
    <location>
        <begin position="182"/>
        <end position="203"/>
    </location>
</feature>
<sequence>MKREGWQQGTVRINRSKLLRVAAAANCEETAVGAMAHGKAPVKPTNASKTTGKCRRPRSASCHYHPVSKARDKTKGAHKLHACDVALNHRLVSWRVVDGGSAGSSGIPDYKGTSASSLLAYLAGSGSSWHEDDEDGGSLETAPLVNGGLPDLYDIIVGRRADVTMLGRQEADLARATDIAVGDTDAIEEQEQDSDDVKEDGDEEDMGFCMVGITIAVEFSDGEEDWIVVDEI</sequence>
<dbReference type="Proteomes" id="UP000298652">
    <property type="component" value="Chromosome 3"/>
</dbReference>
<gene>
    <name evidence="2" type="ORF">SEVIR_3G303200v2</name>
</gene>
<proteinExistence type="predicted"/>